<evidence type="ECO:0000256" key="2">
    <source>
        <dbReference type="ARBA" id="ARBA00023239"/>
    </source>
</evidence>
<dbReference type="GO" id="GO:0015941">
    <property type="term" value="P:pantothenate catabolic process"/>
    <property type="evidence" value="ECO:0007669"/>
    <property type="project" value="InterPro"/>
</dbReference>
<dbReference type="InterPro" id="IPR007085">
    <property type="entry name" value="DNA/pantothenate-metab_flavo_C"/>
</dbReference>
<proteinExistence type="predicted"/>
<dbReference type="Gene3D" id="3.40.50.10300">
    <property type="entry name" value="CoaB-like"/>
    <property type="match status" value="1"/>
</dbReference>
<sequence length="270" mass="28265">RSITKRPVVTDMFDPTSELSAIHIALAEAADVVTIAPATACIIAKLAAGISDDELTCIVLATEAPVILAPAMHVNMFQNPITQDNLTKLKARGFTIVEPAYGRLASGKVGLGRLAEVDKIIGTIQQVVGRGGDLAGKYIVVTAGGTQEPIDPVRHIGNRSSGKMGYALAEAARDRGAAVKLITAPTSLPAPVGIEVSHIRTATQMKEAVAKVVTQANALIMAAAVTDYQPQSVAKAKIKKETPSLTLELIRTPDILTEVKGNFLKVGFAA</sequence>
<name>X1HJL5_9ZZZZ</name>
<accession>X1HJL5</accession>
<dbReference type="SUPFAM" id="SSF52507">
    <property type="entry name" value="Homo-oligomeric flavin-containing Cys decarboxylases, HFCD"/>
    <property type="match status" value="1"/>
</dbReference>
<feature type="domain" description="Flavoprotein" evidence="3">
    <location>
        <begin position="21"/>
        <end position="126"/>
    </location>
</feature>
<dbReference type="GO" id="GO:0015937">
    <property type="term" value="P:coenzyme A biosynthetic process"/>
    <property type="evidence" value="ECO:0007669"/>
    <property type="project" value="InterPro"/>
</dbReference>
<dbReference type="PANTHER" id="PTHR14359">
    <property type="entry name" value="HOMO-OLIGOMERIC FLAVIN CONTAINING CYS DECARBOXYLASE FAMILY"/>
    <property type="match status" value="1"/>
</dbReference>
<evidence type="ECO:0000259" key="4">
    <source>
        <dbReference type="Pfam" id="PF04127"/>
    </source>
</evidence>
<dbReference type="GO" id="GO:0004632">
    <property type="term" value="F:phosphopantothenate--cysteine ligase activity"/>
    <property type="evidence" value="ECO:0007669"/>
    <property type="project" value="InterPro"/>
</dbReference>
<organism evidence="5">
    <name type="scientific">marine sediment metagenome</name>
    <dbReference type="NCBI Taxonomy" id="412755"/>
    <lineage>
        <taxon>unclassified sequences</taxon>
        <taxon>metagenomes</taxon>
        <taxon>ecological metagenomes</taxon>
    </lineage>
</organism>
<evidence type="ECO:0000259" key="3">
    <source>
        <dbReference type="Pfam" id="PF02441"/>
    </source>
</evidence>
<evidence type="ECO:0000256" key="1">
    <source>
        <dbReference type="ARBA" id="ARBA00022793"/>
    </source>
</evidence>
<dbReference type="SUPFAM" id="SSF102645">
    <property type="entry name" value="CoaB-like"/>
    <property type="match status" value="1"/>
</dbReference>
<dbReference type="InterPro" id="IPR035929">
    <property type="entry name" value="CoaB-like_sf"/>
</dbReference>
<dbReference type="Pfam" id="PF04127">
    <property type="entry name" value="DFP"/>
    <property type="match status" value="1"/>
</dbReference>
<dbReference type="AlphaFoldDB" id="X1HJL5"/>
<feature type="non-terminal residue" evidence="5">
    <location>
        <position position="1"/>
    </location>
</feature>
<dbReference type="InterPro" id="IPR036551">
    <property type="entry name" value="Flavin_trans-like"/>
</dbReference>
<dbReference type="GO" id="GO:0010181">
    <property type="term" value="F:FMN binding"/>
    <property type="evidence" value="ECO:0007669"/>
    <property type="project" value="InterPro"/>
</dbReference>
<evidence type="ECO:0008006" key="6">
    <source>
        <dbReference type="Google" id="ProtNLM"/>
    </source>
</evidence>
<evidence type="ECO:0000313" key="5">
    <source>
        <dbReference type="EMBL" id="GAH69682.1"/>
    </source>
</evidence>
<keyword evidence="2" id="KW-0456">Lyase</keyword>
<dbReference type="InterPro" id="IPR003382">
    <property type="entry name" value="Flavoprotein"/>
</dbReference>
<dbReference type="NCBIfam" id="TIGR00521">
    <property type="entry name" value="coaBC_dfp"/>
    <property type="match status" value="1"/>
</dbReference>
<dbReference type="Gene3D" id="3.40.50.1950">
    <property type="entry name" value="Flavin prenyltransferase-like"/>
    <property type="match status" value="1"/>
</dbReference>
<dbReference type="GO" id="GO:0004633">
    <property type="term" value="F:phosphopantothenoylcysteine decarboxylase activity"/>
    <property type="evidence" value="ECO:0007669"/>
    <property type="project" value="InterPro"/>
</dbReference>
<reference evidence="5" key="1">
    <citation type="journal article" date="2014" name="Front. Microbiol.">
        <title>High frequency of phylogenetically diverse reductive dehalogenase-homologous genes in deep subseafloor sedimentary metagenomes.</title>
        <authorList>
            <person name="Kawai M."/>
            <person name="Futagami T."/>
            <person name="Toyoda A."/>
            <person name="Takaki Y."/>
            <person name="Nishi S."/>
            <person name="Hori S."/>
            <person name="Arai W."/>
            <person name="Tsubouchi T."/>
            <person name="Morono Y."/>
            <person name="Uchiyama I."/>
            <person name="Ito T."/>
            <person name="Fujiyama A."/>
            <person name="Inagaki F."/>
            <person name="Takami H."/>
        </authorList>
    </citation>
    <scope>NUCLEOTIDE SEQUENCE</scope>
    <source>
        <strain evidence="5">Expedition CK06-06</strain>
    </source>
</reference>
<dbReference type="EMBL" id="BARU01027038">
    <property type="protein sequence ID" value="GAH69682.1"/>
    <property type="molecule type" value="Genomic_DNA"/>
</dbReference>
<feature type="domain" description="DNA/pantothenate metabolism flavoprotein C-terminal" evidence="4">
    <location>
        <begin position="134"/>
        <end position="270"/>
    </location>
</feature>
<feature type="non-terminal residue" evidence="5">
    <location>
        <position position="270"/>
    </location>
</feature>
<protein>
    <recommendedName>
        <fullName evidence="6">Flavoprotein domain-containing protein</fullName>
    </recommendedName>
</protein>
<dbReference type="Pfam" id="PF02441">
    <property type="entry name" value="Flavoprotein"/>
    <property type="match status" value="1"/>
</dbReference>
<dbReference type="GO" id="GO:0071513">
    <property type="term" value="C:phosphopantothenoylcysteine decarboxylase complex"/>
    <property type="evidence" value="ECO:0007669"/>
    <property type="project" value="TreeGrafter"/>
</dbReference>
<comment type="caution">
    <text evidence="5">The sequence shown here is derived from an EMBL/GenBank/DDBJ whole genome shotgun (WGS) entry which is preliminary data.</text>
</comment>
<dbReference type="PANTHER" id="PTHR14359:SF6">
    <property type="entry name" value="PHOSPHOPANTOTHENOYLCYSTEINE DECARBOXYLASE"/>
    <property type="match status" value="1"/>
</dbReference>
<keyword evidence="1" id="KW-0210">Decarboxylase</keyword>
<gene>
    <name evidence="5" type="ORF">S03H2_43354</name>
</gene>
<dbReference type="InterPro" id="IPR005252">
    <property type="entry name" value="CoaBC"/>
</dbReference>